<reference evidence="2" key="2">
    <citation type="journal article" date="2021" name="PeerJ">
        <title>Extensive microbial diversity within the chicken gut microbiome revealed by metagenomics and culture.</title>
        <authorList>
            <person name="Gilroy R."/>
            <person name="Ravi A."/>
            <person name="Getino M."/>
            <person name="Pursley I."/>
            <person name="Horton D.L."/>
            <person name="Alikhan N.F."/>
            <person name="Baker D."/>
            <person name="Gharbi K."/>
            <person name="Hall N."/>
            <person name="Watson M."/>
            <person name="Adriaenssens E.M."/>
            <person name="Foster-Nyarko E."/>
            <person name="Jarju S."/>
            <person name="Secka A."/>
            <person name="Antonio M."/>
            <person name="Oren A."/>
            <person name="Chaudhuri R.R."/>
            <person name="La Ragione R."/>
            <person name="Hildebrand F."/>
            <person name="Pallen M.J."/>
        </authorList>
    </citation>
    <scope>NUCLEOTIDE SEQUENCE</scope>
    <source>
        <strain evidence="2">ChiHecec3B27-6122</strain>
    </source>
</reference>
<dbReference type="InterPro" id="IPR036515">
    <property type="entry name" value="Transposase_17_sf"/>
</dbReference>
<dbReference type="EMBL" id="DVJS01000258">
    <property type="protein sequence ID" value="HIS98345.1"/>
    <property type="molecule type" value="Genomic_DNA"/>
</dbReference>
<dbReference type="AlphaFoldDB" id="A0A9D1G6G6"/>
<dbReference type="SUPFAM" id="SSF143422">
    <property type="entry name" value="Transposase IS200-like"/>
    <property type="match status" value="1"/>
</dbReference>
<dbReference type="GO" id="GO:0004803">
    <property type="term" value="F:transposase activity"/>
    <property type="evidence" value="ECO:0007669"/>
    <property type="project" value="InterPro"/>
</dbReference>
<feature type="domain" description="Transposase IS200-like" evidence="1">
    <location>
        <begin position="16"/>
        <end position="181"/>
    </location>
</feature>
<dbReference type="GO" id="GO:0006313">
    <property type="term" value="P:DNA transposition"/>
    <property type="evidence" value="ECO:0007669"/>
    <property type="project" value="InterPro"/>
</dbReference>
<comment type="caution">
    <text evidence="2">The sequence shown here is derived from an EMBL/GenBank/DDBJ whole genome shotgun (WGS) entry which is preliminary data.</text>
</comment>
<evidence type="ECO:0000259" key="1">
    <source>
        <dbReference type="SMART" id="SM01321"/>
    </source>
</evidence>
<dbReference type="InterPro" id="IPR052715">
    <property type="entry name" value="RAYT_transposase"/>
</dbReference>
<gene>
    <name evidence="2" type="ORF">IAD42_10240</name>
</gene>
<accession>A0A9D1G6G6</accession>
<proteinExistence type="predicted"/>
<protein>
    <submittedName>
        <fullName evidence="2">Transposase</fullName>
    </submittedName>
</protein>
<dbReference type="Gene3D" id="3.30.70.1290">
    <property type="entry name" value="Transposase IS200-like"/>
    <property type="match status" value="1"/>
</dbReference>
<dbReference type="PANTHER" id="PTHR36966:SF1">
    <property type="entry name" value="REP-ASSOCIATED TYROSINE TRANSPOSASE"/>
    <property type="match status" value="1"/>
</dbReference>
<dbReference type="SMART" id="SM01321">
    <property type="entry name" value="Y1_Tnp"/>
    <property type="match status" value="1"/>
</dbReference>
<name>A0A9D1G6G6_9FIRM</name>
<dbReference type="PANTHER" id="PTHR36966">
    <property type="entry name" value="REP-ASSOCIATED TYROSINE TRANSPOSASE"/>
    <property type="match status" value="1"/>
</dbReference>
<organism evidence="2 3">
    <name type="scientific">Candidatus Scatomorpha pullistercoris</name>
    <dbReference type="NCBI Taxonomy" id="2840929"/>
    <lineage>
        <taxon>Bacteria</taxon>
        <taxon>Bacillati</taxon>
        <taxon>Bacillota</taxon>
        <taxon>Clostridia</taxon>
        <taxon>Eubacteriales</taxon>
        <taxon>Candidatus Scatomorpha</taxon>
    </lineage>
</organism>
<evidence type="ECO:0000313" key="2">
    <source>
        <dbReference type="EMBL" id="HIS98345.1"/>
    </source>
</evidence>
<reference evidence="2" key="1">
    <citation type="submission" date="2020-10" db="EMBL/GenBank/DDBJ databases">
        <authorList>
            <person name="Gilroy R."/>
        </authorList>
    </citation>
    <scope>NUCLEOTIDE SEQUENCE</scope>
    <source>
        <strain evidence="2">ChiHecec3B27-6122</strain>
    </source>
</reference>
<sequence>MSGNRKELRLKSFSYSETAAYFITICCRNGEHLLAEIEAKASRDCQAVGVGVLDDPSPPVPAMPGFVRTLTGTGKIVESKINEMSQRFSGADIDTFVVMPNHIHLLLSVYQEKGSSRTPTPTAFSETDRKRSNERIPAFVSYLKRSTNRESGIEIWQRGYYDHVIRDYPDYCRIWDYINNNPYRWYEDKYYT</sequence>
<dbReference type="GO" id="GO:0043565">
    <property type="term" value="F:sequence-specific DNA binding"/>
    <property type="evidence" value="ECO:0007669"/>
    <property type="project" value="TreeGrafter"/>
</dbReference>
<dbReference type="Proteomes" id="UP000886876">
    <property type="component" value="Unassembled WGS sequence"/>
</dbReference>
<dbReference type="InterPro" id="IPR002686">
    <property type="entry name" value="Transposase_17"/>
</dbReference>
<evidence type="ECO:0000313" key="3">
    <source>
        <dbReference type="Proteomes" id="UP000886876"/>
    </source>
</evidence>